<dbReference type="AlphaFoldDB" id="A0A096BJH5"/>
<dbReference type="STRING" id="1156417.Y919_01030"/>
<accession>A0A096BJH5</accession>
<dbReference type="PANTHER" id="PTHR14226:SF25">
    <property type="entry name" value="PHOSPHOESTERASE"/>
    <property type="match status" value="1"/>
</dbReference>
<feature type="short sequence motif" description="DGA/G" evidence="4">
    <location>
        <begin position="159"/>
        <end position="161"/>
    </location>
</feature>
<dbReference type="InterPro" id="IPR016035">
    <property type="entry name" value="Acyl_Trfase/lysoPLipase"/>
</dbReference>
<reference evidence="6 7" key="1">
    <citation type="submission" date="2013-12" db="EMBL/GenBank/DDBJ databases">
        <title>Draft genome sequence of Caloranaerobacter sp. H53214.</title>
        <authorList>
            <person name="Jiang L.J."/>
            <person name="Shao Z.Z."/>
            <person name="Long M.N."/>
        </authorList>
    </citation>
    <scope>NUCLEOTIDE SEQUENCE [LARGE SCALE GENOMIC DNA]</scope>
    <source>
        <strain evidence="6 7">H53214</strain>
    </source>
</reference>
<dbReference type="GO" id="GO:0016787">
    <property type="term" value="F:hydrolase activity"/>
    <property type="evidence" value="ECO:0007669"/>
    <property type="project" value="UniProtKB-UniRule"/>
</dbReference>
<evidence type="ECO:0000256" key="3">
    <source>
        <dbReference type="ARBA" id="ARBA00023098"/>
    </source>
</evidence>
<evidence type="ECO:0000256" key="2">
    <source>
        <dbReference type="ARBA" id="ARBA00022963"/>
    </source>
</evidence>
<dbReference type="EMBL" id="AZTB01000002">
    <property type="protein sequence ID" value="KGG81365.1"/>
    <property type="molecule type" value="Genomic_DNA"/>
</dbReference>
<evidence type="ECO:0000256" key="1">
    <source>
        <dbReference type="ARBA" id="ARBA00022801"/>
    </source>
</evidence>
<dbReference type="Pfam" id="PF01734">
    <property type="entry name" value="Patatin"/>
    <property type="match status" value="1"/>
</dbReference>
<feature type="active site" description="Nucleophile" evidence="4">
    <location>
        <position position="39"/>
    </location>
</feature>
<feature type="short sequence motif" description="GXSXG" evidence="4">
    <location>
        <begin position="37"/>
        <end position="41"/>
    </location>
</feature>
<dbReference type="InterPro" id="IPR045943">
    <property type="entry name" value="DUF6363"/>
</dbReference>
<keyword evidence="1 4" id="KW-0378">Hydrolase</keyword>
<comment type="caution">
    <text evidence="6">The sequence shown here is derived from an EMBL/GenBank/DDBJ whole genome shotgun (WGS) entry which is preliminary data.</text>
</comment>
<gene>
    <name evidence="6" type="ORF">Y919_01030</name>
</gene>
<evidence type="ECO:0000313" key="7">
    <source>
        <dbReference type="Proteomes" id="UP000029622"/>
    </source>
</evidence>
<keyword evidence="3 4" id="KW-0443">Lipid metabolism</keyword>
<protein>
    <submittedName>
        <fullName evidence="6">Patatin</fullName>
    </submittedName>
</protein>
<dbReference type="RefSeq" id="WP_035161493.1">
    <property type="nucleotide sequence ID" value="NZ_AZTB01000002.1"/>
</dbReference>
<dbReference type="PANTHER" id="PTHR14226">
    <property type="entry name" value="NEUROPATHY TARGET ESTERASE/SWISS CHEESE D.MELANOGASTER"/>
    <property type="match status" value="1"/>
</dbReference>
<dbReference type="InterPro" id="IPR002641">
    <property type="entry name" value="PNPLA_dom"/>
</dbReference>
<evidence type="ECO:0000256" key="4">
    <source>
        <dbReference type="PROSITE-ProRule" id="PRU01161"/>
    </source>
</evidence>
<dbReference type="InterPro" id="IPR037483">
    <property type="entry name" value="YjjU-like"/>
</dbReference>
<dbReference type="CDD" id="cd07208">
    <property type="entry name" value="Pat_hypo_Ecoli_yjju_like"/>
    <property type="match status" value="1"/>
</dbReference>
<dbReference type="Gene3D" id="3.40.1090.10">
    <property type="entry name" value="Cytosolic phospholipase A2 catalytic domain"/>
    <property type="match status" value="2"/>
</dbReference>
<feature type="active site" description="Proton acceptor" evidence="4">
    <location>
        <position position="159"/>
    </location>
</feature>
<sequence length="283" mass="32587">MLEAGLVLEGGGMRGCYTSGVLDFFMEKDLYFPYIIGVSAGACNASSYISRQKGRSIKINLDYAQDDRYISYKNLITKRSLFGMDFIFDEIPNKLIPFDFETFNKAKEKFIIVATDCKTGQPVYFDKDECEDVVKAIKASSSLPFVAPIVEMNGKFLLDGGIADPLPIKKSIEDGNKKNVIVLTRNKGYRKSPFKLKKLLKVMYSEYPGLINAMLNRYKVYNSTLEYIEKLESEKKVFVIRPTKNMKVDRIERDVNKLKELYEMGYEDAKRCYDEMMNWICEE</sequence>
<keyword evidence="2 4" id="KW-0442">Lipid degradation</keyword>
<evidence type="ECO:0000259" key="5">
    <source>
        <dbReference type="PROSITE" id="PS51635"/>
    </source>
</evidence>
<dbReference type="Pfam" id="PF19890">
    <property type="entry name" value="DUF6363"/>
    <property type="match status" value="1"/>
</dbReference>
<dbReference type="Proteomes" id="UP000029622">
    <property type="component" value="Unassembled WGS sequence"/>
</dbReference>
<proteinExistence type="predicted"/>
<feature type="short sequence motif" description="GXGXXG" evidence="4">
    <location>
        <begin position="10"/>
        <end position="15"/>
    </location>
</feature>
<evidence type="ECO:0000313" key="6">
    <source>
        <dbReference type="EMBL" id="KGG81365.1"/>
    </source>
</evidence>
<organism evidence="6 7">
    <name type="scientific">Caloranaerobacter azorensis H53214</name>
    <dbReference type="NCBI Taxonomy" id="1156417"/>
    <lineage>
        <taxon>Bacteria</taxon>
        <taxon>Bacillati</taxon>
        <taxon>Bacillota</taxon>
        <taxon>Tissierellia</taxon>
        <taxon>Tissierellales</taxon>
        <taxon>Thermohalobacteraceae</taxon>
        <taxon>Caloranaerobacter</taxon>
    </lineage>
</organism>
<dbReference type="SUPFAM" id="SSF52151">
    <property type="entry name" value="FabD/lysophospholipase-like"/>
    <property type="match status" value="1"/>
</dbReference>
<dbReference type="GO" id="GO:0016042">
    <property type="term" value="P:lipid catabolic process"/>
    <property type="evidence" value="ECO:0007669"/>
    <property type="project" value="UniProtKB-UniRule"/>
</dbReference>
<name>A0A096BJH5_9FIRM</name>
<dbReference type="PROSITE" id="PS51635">
    <property type="entry name" value="PNPLA"/>
    <property type="match status" value="1"/>
</dbReference>
<feature type="domain" description="PNPLA" evidence="5">
    <location>
        <begin position="6"/>
        <end position="172"/>
    </location>
</feature>
<dbReference type="InterPro" id="IPR050301">
    <property type="entry name" value="NTE"/>
</dbReference>